<name>A0A9P9EKE7_9PLEO</name>
<proteinExistence type="predicted"/>
<dbReference type="PANTHER" id="PTHR37019:SF2">
    <property type="entry name" value="EXPERA DOMAIN-CONTAINING PROTEIN"/>
    <property type="match status" value="1"/>
</dbReference>
<accession>A0A9P9EKE7</accession>
<keyword evidence="1" id="KW-0812">Transmembrane</keyword>
<dbReference type="InterPro" id="IPR056121">
    <property type="entry name" value="DUF7704"/>
</dbReference>
<evidence type="ECO:0000313" key="3">
    <source>
        <dbReference type="EMBL" id="KAH7139288.1"/>
    </source>
</evidence>
<feature type="transmembrane region" description="Helical" evidence="1">
    <location>
        <begin position="88"/>
        <end position="105"/>
    </location>
</feature>
<feature type="domain" description="DUF7704" evidence="2">
    <location>
        <begin position="5"/>
        <end position="149"/>
    </location>
</feature>
<keyword evidence="4" id="KW-1185">Reference proteome</keyword>
<sequence>MALGTILPFWPALLFTYIEPLSLLLGWNDAWNHAPGFVTRQLPATTASALIPAHPGALILSYSVGNVFLVLAGIAIVCTAITREPSVAKGYLLVIALGDLGHIYASYKQMGPDVFWNFGGYNDLMWGNIGASAFLHVNRLATVLGVFGRVGRRN</sequence>
<reference evidence="3" key="1">
    <citation type="journal article" date="2021" name="Nat. Commun.">
        <title>Genetic determinants of endophytism in the Arabidopsis root mycobiome.</title>
        <authorList>
            <person name="Mesny F."/>
            <person name="Miyauchi S."/>
            <person name="Thiergart T."/>
            <person name="Pickel B."/>
            <person name="Atanasova L."/>
            <person name="Karlsson M."/>
            <person name="Huettel B."/>
            <person name="Barry K.W."/>
            <person name="Haridas S."/>
            <person name="Chen C."/>
            <person name="Bauer D."/>
            <person name="Andreopoulos W."/>
            <person name="Pangilinan J."/>
            <person name="LaButti K."/>
            <person name="Riley R."/>
            <person name="Lipzen A."/>
            <person name="Clum A."/>
            <person name="Drula E."/>
            <person name="Henrissat B."/>
            <person name="Kohler A."/>
            <person name="Grigoriev I.V."/>
            <person name="Martin F.M."/>
            <person name="Hacquard S."/>
        </authorList>
    </citation>
    <scope>NUCLEOTIDE SEQUENCE</scope>
    <source>
        <strain evidence="3">MPI-CAGE-CH-0243</strain>
    </source>
</reference>
<dbReference type="Proteomes" id="UP000700596">
    <property type="component" value="Unassembled WGS sequence"/>
</dbReference>
<feature type="transmembrane region" description="Helical" evidence="1">
    <location>
        <begin position="125"/>
        <end position="147"/>
    </location>
</feature>
<evidence type="ECO:0000256" key="1">
    <source>
        <dbReference type="SAM" id="Phobius"/>
    </source>
</evidence>
<dbReference type="Pfam" id="PF24803">
    <property type="entry name" value="DUF7704"/>
    <property type="match status" value="1"/>
</dbReference>
<dbReference type="EMBL" id="JAGMWT010000001">
    <property type="protein sequence ID" value="KAH7139288.1"/>
    <property type="molecule type" value="Genomic_DNA"/>
</dbReference>
<keyword evidence="1" id="KW-1133">Transmembrane helix</keyword>
<evidence type="ECO:0000259" key="2">
    <source>
        <dbReference type="Pfam" id="PF24803"/>
    </source>
</evidence>
<dbReference type="PANTHER" id="PTHR37019">
    <property type="entry name" value="CHROMOSOME 1, WHOLE GENOME SHOTGUN SEQUENCE"/>
    <property type="match status" value="1"/>
</dbReference>
<feature type="transmembrane region" description="Helical" evidence="1">
    <location>
        <begin position="7"/>
        <end position="27"/>
    </location>
</feature>
<keyword evidence="1" id="KW-0472">Membrane</keyword>
<organism evidence="3 4">
    <name type="scientific">Dendryphion nanum</name>
    <dbReference type="NCBI Taxonomy" id="256645"/>
    <lineage>
        <taxon>Eukaryota</taxon>
        <taxon>Fungi</taxon>
        <taxon>Dikarya</taxon>
        <taxon>Ascomycota</taxon>
        <taxon>Pezizomycotina</taxon>
        <taxon>Dothideomycetes</taxon>
        <taxon>Pleosporomycetidae</taxon>
        <taxon>Pleosporales</taxon>
        <taxon>Torulaceae</taxon>
        <taxon>Dendryphion</taxon>
    </lineage>
</organism>
<dbReference type="OrthoDB" id="2937326at2759"/>
<dbReference type="AlphaFoldDB" id="A0A9P9EKE7"/>
<protein>
    <recommendedName>
        <fullName evidence="2">DUF7704 domain-containing protein</fullName>
    </recommendedName>
</protein>
<gene>
    <name evidence="3" type="ORF">B0J11DRAFT_564095</name>
</gene>
<evidence type="ECO:0000313" key="4">
    <source>
        <dbReference type="Proteomes" id="UP000700596"/>
    </source>
</evidence>
<comment type="caution">
    <text evidence="3">The sequence shown here is derived from an EMBL/GenBank/DDBJ whole genome shotgun (WGS) entry which is preliminary data.</text>
</comment>
<feature type="transmembrane region" description="Helical" evidence="1">
    <location>
        <begin position="59"/>
        <end position="81"/>
    </location>
</feature>